<dbReference type="GO" id="GO:0009252">
    <property type="term" value="P:peptidoglycan biosynthetic process"/>
    <property type="evidence" value="ECO:0007669"/>
    <property type="project" value="UniProtKB-UniPathway"/>
</dbReference>
<evidence type="ECO:0000256" key="23">
    <source>
        <dbReference type="ARBA" id="ARBA00034000"/>
    </source>
</evidence>
<dbReference type="PANTHER" id="PTHR32282">
    <property type="entry name" value="BINDING PROTEIN TRANSPEPTIDASE, PUTATIVE-RELATED"/>
    <property type="match status" value="1"/>
</dbReference>
<dbReference type="OrthoDB" id="9766909at2"/>
<evidence type="ECO:0000256" key="22">
    <source>
        <dbReference type="ARBA" id="ARBA00023316"/>
    </source>
</evidence>
<protein>
    <recommendedName>
        <fullName evidence="6">Penicillin-binding protein 1A</fullName>
        <ecNumber evidence="24">2.4.99.28</ecNumber>
        <ecNumber evidence="5">3.4.16.4</ecNumber>
    </recommendedName>
</protein>
<comment type="pathway">
    <text evidence="2">Cell wall biogenesis; peptidoglycan biosynthesis.</text>
</comment>
<dbReference type="EMBL" id="PDEM01000031">
    <property type="protein sequence ID" value="PHZ83773.1"/>
    <property type="molecule type" value="Genomic_DNA"/>
</dbReference>
<evidence type="ECO:0000256" key="8">
    <source>
        <dbReference type="ARBA" id="ARBA00022519"/>
    </source>
</evidence>
<comment type="catalytic activity">
    <reaction evidence="25">
        <text>[GlcNAc-(1-&gt;4)-Mur2Ac(oyl-L-Ala-gamma-D-Glu-L-Lys-D-Ala-D-Ala)](n)-di-trans,octa-cis-undecaprenyl diphosphate + beta-D-GlcNAc-(1-&gt;4)-Mur2Ac(oyl-L-Ala-gamma-D-Glu-L-Lys-D-Ala-D-Ala)-di-trans,octa-cis-undecaprenyl diphosphate = [GlcNAc-(1-&gt;4)-Mur2Ac(oyl-L-Ala-gamma-D-Glu-L-Lys-D-Ala-D-Ala)](n+1)-di-trans,octa-cis-undecaprenyl diphosphate + di-trans,octa-cis-undecaprenyl diphosphate + H(+)</text>
        <dbReference type="Rhea" id="RHEA:23708"/>
        <dbReference type="Rhea" id="RHEA-COMP:9602"/>
        <dbReference type="Rhea" id="RHEA-COMP:9603"/>
        <dbReference type="ChEBI" id="CHEBI:15378"/>
        <dbReference type="ChEBI" id="CHEBI:58405"/>
        <dbReference type="ChEBI" id="CHEBI:60033"/>
        <dbReference type="ChEBI" id="CHEBI:78435"/>
        <dbReference type="EC" id="2.4.99.28"/>
    </reaction>
</comment>
<evidence type="ECO:0000256" key="13">
    <source>
        <dbReference type="ARBA" id="ARBA00022692"/>
    </source>
</evidence>
<evidence type="ECO:0000256" key="21">
    <source>
        <dbReference type="ARBA" id="ARBA00023268"/>
    </source>
</evidence>
<dbReference type="GO" id="GO:0006508">
    <property type="term" value="P:proteolysis"/>
    <property type="evidence" value="ECO:0007669"/>
    <property type="project" value="UniProtKB-KW"/>
</dbReference>
<evidence type="ECO:0000256" key="27">
    <source>
        <dbReference type="SAM" id="Phobius"/>
    </source>
</evidence>
<keyword evidence="14" id="KW-0378">Hydrolase</keyword>
<dbReference type="SUPFAM" id="SSF53955">
    <property type="entry name" value="Lysozyme-like"/>
    <property type="match status" value="1"/>
</dbReference>
<evidence type="ECO:0000256" key="6">
    <source>
        <dbReference type="ARBA" id="ARBA00018638"/>
    </source>
</evidence>
<dbReference type="AlphaFoldDB" id="A0A2G4YNC1"/>
<keyword evidence="11" id="KW-0328">Glycosyltransferase</keyword>
<keyword evidence="8" id="KW-0997">Cell inner membrane</keyword>
<evidence type="ECO:0000256" key="9">
    <source>
        <dbReference type="ARBA" id="ARBA00022645"/>
    </source>
</evidence>
<reference evidence="31 32" key="1">
    <citation type="submission" date="2017-10" db="EMBL/GenBank/DDBJ databases">
        <title>Frigbacter circumglobatus gen. nov. sp. nov., isolated from sediment cultured in situ.</title>
        <authorList>
            <person name="Zhao Z."/>
        </authorList>
    </citation>
    <scope>NUCLEOTIDE SEQUENCE [LARGE SCALE GENOMIC DNA]</scope>
    <source>
        <strain evidence="31 32">ZYL</strain>
    </source>
</reference>
<evidence type="ECO:0000256" key="26">
    <source>
        <dbReference type="ARBA" id="ARBA00060592"/>
    </source>
</evidence>
<evidence type="ECO:0000256" key="20">
    <source>
        <dbReference type="ARBA" id="ARBA00023251"/>
    </source>
</evidence>
<dbReference type="InterPro" id="IPR036950">
    <property type="entry name" value="PBP_transglycosylase"/>
</dbReference>
<keyword evidence="20" id="KW-0046">Antibiotic resistance</keyword>
<dbReference type="PANTHER" id="PTHR32282:SF27">
    <property type="entry name" value="PENICILLIN-BINDING PROTEIN 1A"/>
    <property type="match status" value="1"/>
</dbReference>
<name>A0A2G4YNC1_9PROT</name>
<keyword evidence="9" id="KW-0121">Carboxypeptidase</keyword>
<dbReference type="GO" id="GO:0009002">
    <property type="term" value="F:serine-type D-Ala-D-Ala carboxypeptidase activity"/>
    <property type="evidence" value="ECO:0007669"/>
    <property type="project" value="UniProtKB-EC"/>
</dbReference>
<comment type="similarity">
    <text evidence="3">In the C-terminal section; belongs to the transpeptidase family.</text>
</comment>
<dbReference type="InterPro" id="IPR012340">
    <property type="entry name" value="NA-bd_OB-fold"/>
</dbReference>
<evidence type="ECO:0000256" key="10">
    <source>
        <dbReference type="ARBA" id="ARBA00022670"/>
    </source>
</evidence>
<evidence type="ECO:0000256" key="1">
    <source>
        <dbReference type="ARBA" id="ARBA00004249"/>
    </source>
</evidence>
<evidence type="ECO:0000256" key="7">
    <source>
        <dbReference type="ARBA" id="ARBA00022475"/>
    </source>
</evidence>
<dbReference type="InParanoid" id="A0A2G4YNC1"/>
<dbReference type="InterPro" id="IPR050396">
    <property type="entry name" value="Glycosyltr_51/Transpeptidase"/>
</dbReference>
<keyword evidence="13 27" id="KW-0812">Transmembrane</keyword>
<evidence type="ECO:0000256" key="17">
    <source>
        <dbReference type="ARBA" id="ARBA00022984"/>
    </source>
</evidence>
<keyword evidence="17" id="KW-0573">Peptidoglycan synthesis</keyword>
<dbReference type="Gene3D" id="2.40.50.140">
    <property type="entry name" value="Nucleic acid-binding proteins"/>
    <property type="match status" value="1"/>
</dbReference>
<comment type="similarity">
    <text evidence="4">In the N-terminal section; belongs to the glycosyltransferase 51 family.</text>
</comment>
<evidence type="ECO:0000256" key="3">
    <source>
        <dbReference type="ARBA" id="ARBA00007090"/>
    </source>
</evidence>
<dbReference type="Pfam" id="PF00905">
    <property type="entry name" value="Transpeptidase"/>
    <property type="match status" value="1"/>
</dbReference>
<keyword evidence="7" id="KW-1003">Cell membrane</keyword>
<dbReference type="InterPro" id="IPR031376">
    <property type="entry name" value="PCB_OB"/>
</dbReference>
<keyword evidence="15" id="KW-0133">Cell shape</keyword>
<dbReference type="RefSeq" id="WP_099474869.1">
    <property type="nucleotide sequence ID" value="NZ_CP041025.1"/>
</dbReference>
<evidence type="ECO:0000313" key="31">
    <source>
        <dbReference type="EMBL" id="PHZ83773.1"/>
    </source>
</evidence>
<keyword evidence="18 27" id="KW-1133">Transmembrane helix</keyword>
<evidence type="ECO:0000259" key="29">
    <source>
        <dbReference type="Pfam" id="PF00912"/>
    </source>
</evidence>
<dbReference type="GO" id="GO:0046677">
    <property type="term" value="P:response to antibiotic"/>
    <property type="evidence" value="ECO:0007669"/>
    <property type="project" value="UniProtKB-KW"/>
</dbReference>
<comment type="caution">
    <text evidence="31">The sequence shown here is derived from an EMBL/GenBank/DDBJ whole genome shotgun (WGS) entry which is preliminary data.</text>
</comment>
<evidence type="ECO:0000259" key="30">
    <source>
        <dbReference type="Pfam" id="PF17092"/>
    </source>
</evidence>
<evidence type="ECO:0000313" key="32">
    <source>
        <dbReference type="Proteomes" id="UP000229730"/>
    </source>
</evidence>
<evidence type="ECO:0000256" key="18">
    <source>
        <dbReference type="ARBA" id="ARBA00022989"/>
    </source>
</evidence>
<proteinExistence type="inferred from homology"/>
<comment type="subcellular location">
    <subcellularLocation>
        <location evidence="1">Cell inner membrane</location>
        <topology evidence="1">Single-pass type II membrane protein</topology>
    </subcellularLocation>
</comment>
<gene>
    <name evidence="31" type="ORF">CRD36_15535</name>
</gene>
<keyword evidence="22" id="KW-0961">Cell wall biogenesis/degradation</keyword>
<dbReference type="Pfam" id="PF17092">
    <property type="entry name" value="PCB_OB"/>
    <property type="match status" value="1"/>
</dbReference>
<evidence type="ECO:0000259" key="28">
    <source>
        <dbReference type="Pfam" id="PF00905"/>
    </source>
</evidence>
<feature type="domain" description="Penicillin-binding protein transpeptidase" evidence="28">
    <location>
        <begin position="477"/>
        <end position="770"/>
    </location>
</feature>
<keyword evidence="32" id="KW-1185">Reference proteome</keyword>
<evidence type="ECO:0000256" key="12">
    <source>
        <dbReference type="ARBA" id="ARBA00022679"/>
    </source>
</evidence>
<organism evidence="31 32">
    <name type="scientific">Paremcibacter congregatus</name>
    <dbReference type="NCBI Taxonomy" id="2043170"/>
    <lineage>
        <taxon>Bacteria</taxon>
        <taxon>Pseudomonadati</taxon>
        <taxon>Pseudomonadota</taxon>
        <taxon>Alphaproteobacteria</taxon>
        <taxon>Emcibacterales</taxon>
        <taxon>Emcibacteraceae</taxon>
        <taxon>Paremcibacter</taxon>
    </lineage>
</organism>
<dbReference type="FunFam" id="1.10.3810.10:FF:000003">
    <property type="entry name" value="Penicillin-binding protein 1a"/>
    <property type="match status" value="1"/>
</dbReference>
<evidence type="ECO:0000256" key="25">
    <source>
        <dbReference type="ARBA" id="ARBA00049902"/>
    </source>
</evidence>
<dbReference type="GO" id="GO:0071555">
    <property type="term" value="P:cell wall organization"/>
    <property type="evidence" value="ECO:0007669"/>
    <property type="project" value="UniProtKB-KW"/>
</dbReference>
<evidence type="ECO:0000256" key="24">
    <source>
        <dbReference type="ARBA" id="ARBA00044770"/>
    </source>
</evidence>
<dbReference type="InterPro" id="IPR001460">
    <property type="entry name" value="PCN-bd_Tpept"/>
</dbReference>
<dbReference type="InterPro" id="IPR001264">
    <property type="entry name" value="Glyco_trans_51"/>
</dbReference>
<feature type="domain" description="Glycosyl transferase family 51" evidence="29">
    <location>
        <begin position="64"/>
        <end position="241"/>
    </location>
</feature>
<keyword evidence="19 27" id="KW-0472">Membrane</keyword>
<evidence type="ECO:0000256" key="16">
    <source>
        <dbReference type="ARBA" id="ARBA00022968"/>
    </source>
</evidence>
<evidence type="ECO:0000256" key="19">
    <source>
        <dbReference type="ARBA" id="ARBA00023136"/>
    </source>
</evidence>
<accession>A0A2G4YNC1</accession>
<dbReference type="InterPro" id="IPR012338">
    <property type="entry name" value="Beta-lactam/transpept-like"/>
</dbReference>
<keyword evidence="16" id="KW-0735">Signal-anchor</keyword>
<dbReference type="GO" id="GO:0030288">
    <property type="term" value="C:outer membrane-bounded periplasmic space"/>
    <property type="evidence" value="ECO:0007669"/>
    <property type="project" value="TreeGrafter"/>
</dbReference>
<dbReference type="Gene3D" id="1.10.3810.10">
    <property type="entry name" value="Biosynthetic peptidoglycan transglycosylase-like"/>
    <property type="match status" value="1"/>
</dbReference>
<dbReference type="Pfam" id="PF00912">
    <property type="entry name" value="Transgly"/>
    <property type="match status" value="1"/>
</dbReference>
<keyword evidence="10" id="KW-0645">Protease</keyword>
<evidence type="ECO:0000256" key="11">
    <source>
        <dbReference type="ARBA" id="ARBA00022676"/>
    </source>
</evidence>
<dbReference type="FunCoup" id="A0A2G4YNC1">
    <property type="interactions" value="305"/>
</dbReference>
<dbReference type="Proteomes" id="UP000229730">
    <property type="component" value="Unassembled WGS sequence"/>
</dbReference>
<evidence type="ECO:0000256" key="14">
    <source>
        <dbReference type="ARBA" id="ARBA00022801"/>
    </source>
</evidence>
<dbReference type="GO" id="GO:0008658">
    <property type="term" value="F:penicillin binding"/>
    <property type="evidence" value="ECO:0007669"/>
    <property type="project" value="InterPro"/>
</dbReference>
<feature type="transmembrane region" description="Helical" evidence="27">
    <location>
        <begin position="12"/>
        <end position="35"/>
    </location>
</feature>
<dbReference type="GO" id="GO:0005886">
    <property type="term" value="C:plasma membrane"/>
    <property type="evidence" value="ECO:0007669"/>
    <property type="project" value="UniProtKB-SubCell"/>
</dbReference>
<feature type="domain" description="Penicillin-binding protein OB-like" evidence="30">
    <location>
        <begin position="329"/>
        <end position="475"/>
    </location>
</feature>
<evidence type="ECO:0000256" key="4">
    <source>
        <dbReference type="ARBA" id="ARBA00007739"/>
    </source>
</evidence>
<dbReference type="InterPro" id="IPR023346">
    <property type="entry name" value="Lysozyme-like_dom_sf"/>
</dbReference>
<keyword evidence="21" id="KW-0511">Multifunctional enzyme</keyword>
<keyword evidence="12" id="KW-0808">Transferase</keyword>
<dbReference type="GO" id="GO:0008955">
    <property type="term" value="F:peptidoglycan glycosyltransferase activity"/>
    <property type="evidence" value="ECO:0007669"/>
    <property type="project" value="UniProtKB-EC"/>
</dbReference>
<dbReference type="NCBIfam" id="TIGR02074">
    <property type="entry name" value="PBP_1a_fam"/>
    <property type="match status" value="1"/>
</dbReference>
<dbReference type="EC" id="2.4.99.28" evidence="24"/>
<dbReference type="SUPFAM" id="SSF56601">
    <property type="entry name" value="beta-lactamase/transpeptidase-like"/>
    <property type="match status" value="1"/>
</dbReference>
<evidence type="ECO:0000256" key="15">
    <source>
        <dbReference type="ARBA" id="ARBA00022960"/>
    </source>
</evidence>
<comment type="pathway">
    <text evidence="26">Glycan biosynthesis.</text>
</comment>
<comment type="catalytic activity">
    <reaction evidence="23">
        <text>Preferential cleavage: (Ac)2-L-Lys-D-Ala-|-D-Ala. Also transpeptidation of peptidyl-alanyl moieties that are N-acyl substituents of D-alanine.</text>
        <dbReference type="EC" id="3.4.16.4"/>
    </reaction>
</comment>
<dbReference type="GO" id="GO:0008360">
    <property type="term" value="P:regulation of cell shape"/>
    <property type="evidence" value="ECO:0007669"/>
    <property type="project" value="UniProtKB-KW"/>
</dbReference>
<sequence length="846" mass="94552">MVMKRRKLWVNLLGGGIALLLIGAVTLGVGIVYVLNHYGKDLPDYSQLENYEPPIVSRIYAGDGSLLSEYAKQKRLFIPISAVPPKLIQAYLSAEDKNFYEHGGISYMGLMRAVFVNIKNVFTGRRKVGASTITQQVAKNFLLTGIQTYERKIKEAILAYRIEKAFTKDQILELYLNENYLGYGSYGVAAAALSYFNKPIDELELEEMAYLAAVPKAPNNYHPIRKYDKAVGRRNWVLKRMAEEGYITEQEMVTAQNKPLVTASRDRTRTFKAEYFTEEVRRDLKRMFGDEELYEGGLFVRTSLQPDYQVIAERELKKGLIVYDRRHGWRGPVSQIPLANMMSEESKREKLQAIIDQDIPLGIKSWQLALVTDVADDQATIMLSEGAGAVIPLDEMTWARPWLPKEYLGPKVEKVSDVLNVGDVVVVEEIERADDPAKPEATAADETSGVDGLETIDLDLQAPARHFGLRQIPEINGSLVAMDPHTGRVLAMVGGFDYQRSEYNRATQAERQPGSAFKPFVYAAALEQGFTPSSLILDAPFVIEQGYGMGKWKPQNSSNKFYGASTLRLGIEKSRNLMTVRLAQYLKMDSIVEMAERMNIMDDMPKLLSMSLGAGESTLLKMTTAYGMVVNGGKEITPTFVDRIQDRYGKTIFRNDRRDCPSCQVEAWNDQSEPQIPDPRKEVMDPVTAYQMVSMMEGVVQRGTGIRIRALKKPLAGKTGTSDDSFDTWFIGFSPDLVVGVFVGFDKPRSLGKYEEGSSVAVPIFRDFMKYATKGAPVIPFRIPEGVRLVRVNPKTGQLAAVGEKNTILEAFRQGTFPTKNGEVLDGINSLVQTKTKLRTGTGGIY</sequence>
<evidence type="ECO:0000256" key="2">
    <source>
        <dbReference type="ARBA" id="ARBA00004752"/>
    </source>
</evidence>
<dbReference type="UniPathway" id="UPA00219"/>
<dbReference type="Gene3D" id="3.40.710.10">
    <property type="entry name" value="DD-peptidase/beta-lactamase superfamily"/>
    <property type="match status" value="2"/>
</dbReference>
<dbReference type="EC" id="3.4.16.4" evidence="5"/>
<evidence type="ECO:0000256" key="5">
    <source>
        <dbReference type="ARBA" id="ARBA00012448"/>
    </source>
</evidence>